<keyword evidence="1" id="KW-0808">Transferase</keyword>
<protein>
    <submittedName>
        <fullName evidence="1">Methyltransferase</fullName>
    </submittedName>
</protein>
<dbReference type="InterPro" id="IPR029063">
    <property type="entry name" value="SAM-dependent_MTases_sf"/>
</dbReference>
<organism evidence="1 2">
    <name type="scientific">Marixanthomonas spongiae</name>
    <dbReference type="NCBI Taxonomy" id="2174845"/>
    <lineage>
        <taxon>Bacteria</taxon>
        <taxon>Pseudomonadati</taxon>
        <taxon>Bacteroidota</taxon>
        <taxon>Flavobacteriia</taxon>
        <taxon>Flavobacteriales</taxon>
        <taxon>Flavobacteriaceae</taxon>
        <taxon>Marixanthomonas</taxon>
    </lineage>
</organism>
<dbReference type="Gene3D" id="3.40.50.150">
    <property type="entry name" value="Vaccinia Virus protein VP39"/>
    <property type="match status" value="1"/>
</dbReference>
<reference evidence="1 2" key="1">
    <citation type="submission" date="2018-04" db="EMBL/GenBank/DDBJ databases">
        <title>Marixanthomonas spongiae HN-E44 sp. nov., isolated from a marine sponge.</title>
        <authorList>
            <person name="Luo L."/>
            <person name="Zhuang L."/>
        </authorList>
    </citation>
    <scope>NUCLEOTIDE SEQUENCE [LARGE SCALE GENOMIC DNA]</scope>
    <source>
        <strain evidence="1 2">HN-E44</strain>
    </source>
</reference>
<accession>A0A2U0I5R6</accession>
<dbReference type="Pfam" id="PF13578">
    <property type="entry name" value="Methyltransf_24"/>
    <property type="match status" value="1"/>
</dbReference>
<name>A0A2U0I5R6_9FLAO</name>
<sequence length="257" mass="29629">MKHQILSYLSFLLRSTNQHGVHSPFVYHLLTQCFYDKKKHNAYKTLNNHRKAVFADSETIEVSDFGAGSRVFKTNTRTVAAIAKHAGITPKRQRLLFRLVQYLQPAKILELGTSLGMATTAMALGNPNASIKTVEGCPNTLQKATGYFTDFKIQNIISHNQSFNAYFEAHPSEPFDLVYIDGNHDKASTLKYFEFLLKQVNNDSVLLFDDIYWNKEMTEAWQQIIAHQKVMVSIDTFQWGLVFFRKEQRKQHFSIRL</sequence>
<keyword evidence="1" id="KW-0489">Methyltransferase</keyword>
<dbReference type="GO" id="GO:0032259">
    <property type="term" value="P:methylation"/>
    <property type="evidence" value="ECO:0007669"/>
    <property type="project" value="UniProtKB-KW"/>
</dbReference>
<dbReference type="OrthoDB" id="5464618at2"/>
<dbReference type="Proteomes" id="UP000245962">
    <property type="component" value="Unassembled WGS sequence"/>
</dbReference>
<dbReference type="RefSeq" id="WP_116693455.1">
    <property type="nucleotide sequence ID" value="NZ_QEHR01000002.1"/>
</dbReference>
<dbReference type="SUPFAM" id="SSF53335">
    <property type="entry name" value="S-adenosyl-L-methionine-dependent methyltransferases"/>
    <property type="match status" value="1"/>
</dbReference>
<gene>
    <name evidence="1" type="ORF">DDV96_04055</name>
</gene>
<comment type="caution">
    <text evidence="1">The sequence shown here is derived from an EMBL/GenBank/DDBJ whole genome shotgun (WGS) entry which is preliminary data.</text>
</comment>
<evidence type="ECO:0000313" key="1">
    <source>
        <dbReference type="EMBL" id="PVW16439.1"/>
    </source>
</evidence>
<proteinExistence type="predicted"/>
<dbReference type="EMBL" id="QEHR01000002">
    <property type="protein sequence ID" value="PVW16439.1"/>
    <property type="molecule type" value="Genomic_DNA"/>
</dbReference>
<dbReference type="AlphaFoldDB" id="A0A2U0I5R6"/>
<keyword evidence="2" id="KW-1185">Reference proteome</keyword>
<dbReference type="GO" id="GO:0008168">
    <property type="term" value="F:methyltransferase activity"/>
    <property type="evidence" value="ECO:0007669"/>
    <property type="project" value="UniProtKB-KW"/>
</dbReference>
<evidence type="ECO:0000313" key="2">
    <source>
        <dbReference type="Proteomes" id="UP000245962"/>
    </source>
</evidence>